<evidence type="ECO:0000313" key="2">
    <source>
        <dbReference type="EMBL" id="CAD7090435.1"/>
    </source>
</evidence>
<dbReference type="PANTHER" id="PTHR20875">
    <property type="entry name" value="EF-HAND CALCIUM-BINDING DOMAIN-CONTAINING PROTEIN 6-RELATED"/>
    <property type="match status" value="1"/>
</dbReference>
<dbReference type="GO" id="GO:0005509">
    <property type="term" value="F:calcium ion binding"/>
    <property type="evidence" value="ECO:0007669"/>
    <property type="project" value="InterPro"/>
</dbReference>
<organism evidence="2 3">
    <name type="scientific">Hermetia illucens</name>
    <name type="common">Black soldier fly</name>
    <dbReference type="NCBI Taxonomy" id="343691"/>
    <lineage>
        <taxon>Eukaryota</taxon>
        <taxon>Metazoa</taxon>
        <taxon>Ecdysozoa</taxon>
        <taxon>Arthropoda</taxon>
        <taxon>Hexapoda</taxon>
        <taxon>Insecta</taxon>
        <taxon>Pterygota</taxon>
        <taxon>Neoptera</taxon>
        <taxon>Endopterygota</taxon>
        <taxon>Diptera</taxon>
        <taxon>Brachycera</taxon>
        <taxon>Stratiomyomorpha</taxon>
        <taxon>Stratiomyidae</taxon>
        <taxon>Hermetiinae</taxon>
        <taxon>Hermetia</taxon>
    </lineage>
</organism>
<dbReference type="InterPro" id="IPR052603">
    <property type="entry name" value="EFCB6"/>
</dbReference>
<name>A0A7R8V1C6_HERIL</name>
<dbReference type="Gene3D" id="1.10.238.10">
    <property type="entry name" value="EF-hand"/>
    <property type="match status" value="3"/>
</dbReference>
<dbReference type="SUPFAM" id="SSF47473">
    <property type="entry name" value="EF-hand"/>
    <property type="match status" value="3"/>
</dbReference>
<dbReference type="PANTHER" id="PTHR20875:SF0">
    <property type="entry name" value="GH12158P"/>
    <property type="match status" value="1"/>
</dbReference>
<sequence length="702" mass="81994">MLLEPKILAKSGSSRRCLYRFHVTLLTFINFQFPESKFVNVLAQFKNVIGLSECEIKEVTDYFKQPDGRVAYEQFCRVVSDEGGEHARNMNLISGLEWEDPMHTNNLSDSERRRLCVLLTKIAQTVRLRDVVLMPFFQDYEMVAKNEGAVTLNHFSRVLHFMGILLSEDDFLLLVKRYLRNSYTVNYVSFVKHIEQIDLIENFPGRLIDAELPKLPRPEIGAVRVSDVFGVESSFHPVLKPTQCSRESDEILLRIKRHVYENSIRVHDFFDGYDQLRTGYVTKNQFFRVLDNIGISALDRLYLTEDEMELVAERYADVNDATRVNWTIFENDINKVFTEKDLDKKPFKIVVAPPPEVTDLPRVGQANWQQQRTEDRSLCEQALDNCKARISKRRLYLRQYFQMFDKQNTGHVTRNQARQVIYSNGILLSNEEFYALERRYNDDLGFNYNMFLCEADTQDYAVPKYEELKQTLDDLNKPREAPPPKKHETDIVLVLAKVKRQVVARRIRIEDFLKDYDRNKLQFISELNFRRGLDNANIKLSEAEVDLLCKVFKAPLRGCCVNYKRFCSTIEEVFMQPCLERAPRVVPVQHIPSQDCAMNFLNFEERTIVSKALQKLSKHADHVSNLSCIFDDYDCTHCGTLSQNNFLRALTVRELHNLISSREFELVCKCFGVERGLRLEVDYRAFLRTLDILAATRIKMPF</sequence>
<feature type="domain" description="EF-hand" evidence="1">
    <location>
        <begin position="392"/>
        <end position="427"/>
    </location>
</feature>
<evidence type="ECO:0000259" key="1">
    <source>
        <dbReference type="PROSITE" id="PS50222"/>
    </source>
</evidence>
<dbReference type="InParanoid" id="A0A7R8V1C6"/>
<dbReference type="AlphaFoldDB" id="A0A7R8V1C6"/>
<reference evidence="2 3" key="1">
    <citation type="submission" date="2020-11" db="EMBL/GenBank/DDBJ databases">
        <authorList>
            <person name="Wallbank WR R."/>
            <person name="Pardo Diaz C."/>
            <person name="Kozak K."/>
            <person name="Martin S."/>
            <person name="Jiggins C."/>
            <person name="Moest M."/>
            <person name="Warren A I."/>
            <person name="Generalovic N T."/>
            <person name="Byers J.R.P. K."/>
            <person name="Montejo-Kovacevich G."/>
            <person name="Yen C E."/>
        </authorList>
    </citation>
    <scope>NUCLEOTIDE SEQUENCE [LARGE SCALE GENOMIC DNA]</scope>
</reference>
<gene>
    <name evidence="2" type="ORF">HERILL_LOCUS12915</name>
</gene>
<dbReference type="EMBL" id="LR899013">
    <property type="protein sequence ID" value="CAD7090435.1"/>
    <property type="molecule type" value="Genomic_DNA"/>
</dbReference>
<dbReference type="InterPro" id="IPR011992">
    <property type="entry name" value="EF-hand-dom_pair"/>
</dbReference>
<keyword evidence="3" id="KW-1185">Reference proteome</keyword>
<dbReference type="OrthoDB" id="272072at2759"/>
<dbReference type="PROSITE" id="PS50222">
    <property type="entry name" value="EF_HAND_2"/>
    <property type="match status" value="1"/>
</dbReference>
<protein>
    <recommendedName>
        <fullName evidence="1">EF-hand domain-containing protein</fullName>
    </recommendedName>
</protein>
<dbReference type="Proteomes" id="UP000594454">
    <property type="component" value="Chromosome 5"/>
</dbReference>
<accession>A0A7R8V1C6</accession>
<proteinExistence type="predicted"/>
<dbReference type="InterPro" id="IPR002048">
    <property type="entry name" value="EF_hand_dom"/>
</dbReference>
<evidence type="ECO:0000313" key="3">
    <source>
        <dbReference type="Proteomes" id="UP000594454"/>
    </source>
</evidence>